<dbReference type="PANTHER" id="PTHR30480">
    <property type="entry name" value="BETA-HEXOSAMINIDASE-RELATED"/>
    <property type="match status" value="1"/>
</dbReference>
<reference evidence="6 7" key="1">
    <citation type="submission" date="2018-05" db="EMBL/GenBank/DDBJ databases">
        <title>Genomic Encyclopedia of Type Strains, Phase III (KMG-III): the genomes of soil and plant-associated and newly described type strains.</title>
        <authorList>
            <person name="Whitman W."/>
        </authorList>
    </citation>
    <scope>NUCLEOTIDE SEQUENCE [LARGE SCALE GENOMIC DNA]</scope>
    <source>
        <strain evidence="6 7">CECT 5696</strain>
    </source>
</reference>
<protein>
    <submittedName>
        <fullName evidence="6">Beta-N-acetylhexosaminidase</fullName>
    </submittedName>
</protein>
<dbReference type="RefSeq" id="WP_110045480.1">
    <property type="nucleotide sequence ID" value="NZ_CP054612.1"/>
</dbReference>
<keyword evidence="2" id="KW-0378">Hydrolase</keyword>
<evidence type="ECO:0000256" key="1">
    <source>
        <dbReference type="ARBA" id="ARBA00005336"/>
    </source>
</evidence>
<name>A0A2V2YQI5_9BACL</name>
<feature type="domain" description="Glycoside hydrolase family 3 N-terminal" evidence="4">
    <location>
        <begin position="9"/>
        <end position="331"/>
    </location>
</feature>
<evidence type="ECO:0000313" key="6">
    <source>
        <dbReference type="EMBL" id="PWV98698.1"/>
    </source>
</evidence>
<evidence type="ECO:0000256" key="3">
    <source>
        <dbReference type="ARBA" id="ARBA00023295"/>
    </source>
</evidence>
<dbReference type="GO" id="GO:0005975">
    <property type="term" value="P:carbohydrate metabolic process"/>
    <property type="evidence" value="ECO:0007669"/>
    <property type="project" value="InterPro"/>
</dbReference>
<dbReference type="PANTHER" id="PTHR30480:SF16">
    <property type="entry name" value="GLYCOSIDE HYDROLASE FAMILY 3 DOMAIN PROTEIN"/>
    <property type="match status" value="1"/>
</dbReference>
<dbReference type="Gene3D" id="3.20.20.300">
    <property type="entry name" value="Glycoside hydrolase, family 3, N-terminal domain"/>
    <property type="match status" value="1"/>
</dbReference>
<dbReference type="InterPro" id="IPR001764">
    <property type="entry name" value="Glyco_hydro_3_N"/>
</dbReference>
<dbReference type="OrthoDB" id="9805821at2"/>
<gene>
    <name evidence="6" type="ORF">DFQ01_11697</name>
</gene>
<dbReference type="Pfam" id="PF01915">
    <property type="entry name" value="Glyco_hydro_3_C"/>
    <property type="match status" value="1"/>
</dbReference>
<comment type="caution">
    <text evidence="6">The sequence shown here is derived from an EMBL/GenBank/DDBJ whole genome shotgun (WGS) entry which is preliminary data.</text>
</comment>
<evidence type="ECO:0000259" key="5">
    <source>
        <dbReference type="Pfam" id="PF01915"/>
    </source>
</evidence>
<sequence length="537" mass="57352">MVDLSTWSLRDKIGQIVMCGLDGATPTEGIKQLIQDYKLGGIIYFRRNVGPSSEVARLSAALHALSQEVTDIPLWIAIDQEGGMVSRIDQDIALMPGNMAIGATGSLAYAYRTARVSADELLQMGINMNLAPCLDVNNNAANPVIGVRSFGERPEQVAELGAAAIEGFQEAGVSACAKHFPGHGDTSADSHHELPVVGHDHDRLHAVELVPFRRAVEAGVDAIMTAHVMFPAYEDSGVPSTLSANIITGLLREELGYNGVIVTDCLEMKAISETVGIGKGAVMSLQAGVDLVLVSHRLDRQLEAFEAIYAAVESGELTEERIDESVRRIVDLKLRRGQAGSSVIGDDAAIGSETHLAVAREAAAHSVTLVRNEEQVVPLQKDVPTFVVWPEVRTNTEVDEIIAQDATIGSALRSYMGSVEESIIGTEPTPEEIERIMQASAGFTQVVVGTYNASFSAGQTALVNQLLSRDGVKVIVAALRNPYDLNQFPDVHGYLACYENRPIMMEALAKVLAGAAAPLGKLPVTIAEQYPCGHGLA</sequence>
<dbReference type="Gene3D" id="3.40.50.1700">
    <property type="entry name" value="Glycoside hydrolase family 3 C-terminal domain"/>
    <property type="match status" value="1"/>
</dbReference>
<keyword evidence="3" id="KW-0326">Glycosidase</keyword>
<dbReference type="InterPro" id="IPR050226">
    <property type="entry name" value="NagZ_Beta-hexosaminidase"/>
</dbReference>
<dbReference type="AlphaFoldDB" id="A0A2V2YQI5"/>
<dbReference type="GO" id="GO:0004553">
    <property type="term" value="F:hydrolase activity, hydrolyzing O-glycosyl compounds"/>
    <property type="evidence" value="ECO:0007669"/>
    <property type="project" value="InterPro"/>
</dbReference>
<dbReference type="EMBL" id="QGTQ01000016">
    <property type="protein sequence ID" value="PWV98698.1"/>
    <property type="molecule type" value="Genomic_DNA"/>
</dbReference>
<dbReference type="InterPro" id="IPR036962">
    <property type="entry name" value="Glyco_hydro_3_N_sf"/>
</dbReference>
<dbReference type="GO" id="GO:0009254">
    <property type="term" value="P:peptidoglycan turnover"/>
    <property type="evidence" value="ECO:0007669"/>
    <property type="project" value="TreeGrafter"/>
</dbReference>
<dbReference type="SUPFAM" id="SSF52279">
    <property type="entry name" value="Beta-D-glucan exohydrolase, C-terminal domain"/>
    <property type="match status" value="1"/>
</dbReference>
<dbReference type="Proteomes" id="UP000246635">
    <property type="component" value="Unassembled WGS sequence"/>
</dbReference>
<comment type="similarity">
    <text evidence="1">Belongs to the glycosyl hydrolase 3 family.</text>
</comment>
<feature type="domain" description="Glycoside hydrolase family 3 C-terminal" evidence="5">
    <location>
        <begin position="368"/>
        <end position="528"/>
    </location>
</feature>
<accession>A0A2V2YQI5</accession>
<dbReference type="NCBIfam" id="NF003740">
    <property type="entry name" value="PRK05337.1"/>
    <property type="match status" value="1"/>
</dbReference>
<evidence type="ECO:0000256" key="2">
    <source>
        <dbReference type="ARBA" id="ARBA00022801"/>
    </source>
</evidence>
<dbReference type="Pfam" id="PF00933">
    <property type="entry name" value="Glyco_hydro_3"/>
    <property type="match status" value="1"/>
</dbReference>
<evidence type="ECO:0000313" key="7">
    <source>
        <dbReference type="Proteomes" id="UP000246635"/>
    </source>
</evidence>
<keyword evidence="7" id="KW-1185">Reference proteome</keyword>
<dbReference type="InterPro" id="IPR002772">
    <property type="entry name" value="Glyco_hydro_3_C"/>
</dbReference>
<dbReference type="SUPFAM" id="SSF51445">
    <property type="entry name" value="(Trans)glycosidases"/>
    <property type="match status" value="1"/>
</dbReference>
<dbReference type="InterPro" id="IPR036881">
    <property type="entry name" value="Glyco_hydro_3_C_sf"/>
</dbReference>
<proteinExistence type="inferred from homology"/>
<dbReference type="InterPro" id="IPR017853">
    <property type="entry name" value="GH"/>
</dbReference>
<evidence type="ECO:0000259" key="4">
    <source>
        <dbReference type="Pfam" id="PF00933"/>
    </source>
</evidence>
<organism evidence="6 7">
    <name type="scientific">Paenibacillus cellulosilyticus</name>
    <dbReference type="NCBI Taxonomy" id="375489"/>
    <lineage>
        <taxon>Bacteria</taxon>
        <taxon>Bacillati</taxon>
        <taxon>Bacillota</taxon>
        <taxon>Bacilli</taxon>
        <taxon>Bacillales</taxon>
        <taxon>Paenibacillaceae</taxon>
        <taxon>Paenibacillus</taxon>
    </lineage>
</organism>